<dbReference type="PANTHER" id="PTHR30411">
    <property type="entry name" value="CYTOPLASMIC PROTEIN"/>
    <property type="match status" value="1"/>
</dbReference>
<dbReference type="EMBL" id="CP052766">
    <property type="protein sequence ID" value="QJR79512.1"/>
    <property type="molecule type" value="Genomic_DNA"/>
</dbReference>
<dbReference type="OrthoDB" id="9809296at2"/>
<dbReference type="InterPro" id="IPR036754">
    <property type="entry name" value="YbaK/aa-tRNA-synt-asso_dom_sf"/>
</dbReference>
<dbReference type="PIRSF" id="PIRSF006181">
    <property type="entry name" value="EbsC_YbaK"/>
    <property type="match status" value="1"/>
</dbReference>
<sequence>MTPAINLLKKRKLPFNVHKYEHDPDATSYGLEAANKLALPYAQVFKTLVVELDNKELAVAILPVDKRLNLKSMAKACGSKKAAMAAPDDVARSTGYVLGGVSPLGQKKALITRLDSSAELLSVIFVSAGRRGLEVSLSPQDMLALTRGKFAPLTQPED</sequence>
<dbReference type="Pfam" id="PF04073">
    <property type="entry name" value="tRNA_edit"/>
    <property type="match status" value="1"/>
</dbReference>
<evidence type="ECO:0000313" key="7">
    <source>
        <dbReference type="Proteomes" id="UP000219285"/>
    </source>
</evidence>
<evidence type="ECO:0000259" key="5">
    <source>
        <dbReference type="Pfam" id="PF04073"/>
    </source>
</evidence>
<feature type="domain" description="YbaK/aminoacyl-tRNA synthetase-associated" evidence="5">
    <location>
        <begin position="32"/>
        <end position="143"/>
    </location>
</feature>
<dbReference type="KEGG" id="apel:CA267_001225"/>
<reference evidence="7" key="1">
    <citation type="submission" date="2014-12" db="EMBL/GenBank/DDBJ databases">
        <title>Complete genome sequence of a multi-drug resistant Klebsiella pneumoniae.</title>
        <authorList>
            <person name="Hua X."/>
            <person name="Chen Q."/>
            <person name="Li X."/>
            <person name="Feng Y."/>
            <person name="Ruan Z."/>
            <person name="Yu Y."/>
        </authorList>
    </citation>
    <scope>NUCLEOTIDE SEQUENCE [LARGE SCALE GENOMIC DNA]</scope>
    <source>
        <strain evidence="7">5.12</strain>
    </source>
</reference>
<keyword evidence="7" id="KW-1185">Reference proteome</keyword>
<protein>
    <recommendedName>
        <fullName evidence="4">Cys-tRNA(Pro)/Cys-tRNA(Cys) deacylase</fullName>
        <ecNumber evidence="4">4.2.-.-</ecNumber>
    </recommendedName>
</protein>
<dbReference type="EC" id="4.2.-.-" evidence="4"/>
<evidence type="ECO:0000256" key="2">
    <source>
        <dbReference type="ARBA" id="ARBA00022917"/>
    </source>
</evidence>
<dbReference type="InterPro" id="IPR004369">
    <property type="entry name" value="Prolyl-tRNA_editing_YbaK/EbsC"/>
</dbReference>
<evidence type="ECO:0000256" key="3">
    <source>
        <dbReference type="ARBA" id="ARBA00023239"/>
    </source>
</evidence>
<reference evidence="6 7" key="2">
    <citation type="submission" date="2020-04" db="EMBL/GenBank/DDBJ databases">
        <title>Complete genome sequence of Alteromonas pelagimontana 5.12T.</title>
        <authorList>
            <person name="Sinha R.K."/>
            <person name="Krishnan K.P."/>
            <person name="Kurian J.P."/>
        </authorList>
    </citation>
    <scope>NUCLEOTIDE SEQUENCE [LARGE SCALE GENOMIC DNA]</scope>
    <source>
        <strain evidence="6 7">5.12</strain>
    </source>
</reference>
<dbReference type="RefSeq" id="WP_075609157.1">
    <property type="nucleotide sequence ID" value="NZ_CP052766.1"/>
</dbReference>
<dbReference type="NCBIfam" id="TIGR00011">
    <property type="entry name" value="YbaK_EbsC"/>
    <property type="match status" value="1"/>
</dbReference>
<keyword evidence="3 4" id="KW-0456">Lyase</keyword>
<dbReference type="Gene3D" id="3.90.960.10">
    <property type="entry name" value="YbaK/aminoacyl-tRNA synthetase-associated domain"/>
    <property type="match status" value="1"/>
</dbReference>
<keyword evidence="2 4" id="KW-0648">Protein biosynthesis</keyword>
<evidence type="ECO:0000256" key="1">
    <source>
        <dbReference type="ARBA" id="ARBA00009798"/>
    </source>
</evidence>
<accession>A0A6M4M8J2</accession>
<dbReference type="CDD" id="cd00002">
    <property type="entry name" value="YbaK_deacylase"/>
    <property type="match status" value="1"/>
</dbReference>
<dbReference type="GO" id="GO:0006412">
    <property type="term" value="P:translation"/>
    <property type="evidence" value="ECO:0007669"/>
    <property type="project" value="UniProtKB-KW"/>
</dbReference>
<dbReference type="GO" id="GO:0002161">
    <property type="term" value="F:aminoacyl-tRNA deacylase activity"/>
    <property type="evidence" value="ECO:0007669"/>
    <property type="project" value="InterPro"/>
</dbReference>
<comment type="similarity">
    <text evidence="1 4">Belongs to the prolyl-tRNA editing family. YbaK/EbsC subfamily.</text>
</comment>
<proteinExistence type="inferred from homology"/>
<evidence type="ECO:0000313" key="6">
    <source>
        <dbReference type="EMBL" id="QJR79512.1"/>
    </source>
</evidence>
<dbReference type="SUPFAM" id="SSF55826">
    <property type="entry name" value="YbaK/ProRS associated domain"/>
    <property type="match status" value="1"/>
</dbReference>
<organism evidence="6 7">
    <name type="scientific">Alteromonas pelagimontana</name>
    <dbReference type="NCBI Taxonomy" id="1858656"/>
    <lineage>
        <taxon>Bacteria</taxon>
        <taxon>Pseudomonadati</taxon>
        <taxon>Pseudomonadota</taxon>
        <taxon>Gammaproteobacteria</taxon>
        <taxon>Alteromonadales</taxon>
        <taxon>Alteromonadaceae</taxon>
        <taxon>Alteromonas/Salinimonas group</taxon>
        <taxon>Alteromonas</taxon>
    </lineage>
</organism>
<dbReference type="Proteomes" id="UP000219285">
    <property type="component" value="Chromosome"/>
</dbReference>
<dbReference type="InterPro" id="IPR007214">
    <property type="entry name" value="YbaK/aa-tRNA-synth-assoc-dom"/>
</dbReference>
<dbReference type="PANTHER" id="PTHR30411:SF0">
    <property type="entry name" value="CYS-TRNA(PRO)_CYS-TRNA(CYS) DEACYLASE YBAK"/>
    <property type="match status" value="1"/>
</dbReference>
<dbReference type="GO" id="GO:0016829">
    <property type="term" value="F:lyase activity"/>
    <property type="evidence" value="ECO:0007669"/>
    <property type="project" value="UniProtKB-KW"/>
</dbReference>
<evidence type="ECO:0000256" key="4">
    <source>
        <dbReference type="PIRNR" id="PIRNR006181"/>
    </source>
</evidence>
<dbReference type="AlphaFoldDB" id="A0A6M4M8J2"/>
<gene>
    <name evidence="6" type="primary">ybaK</name>
    <name evidence="6" type="ORF">CA267_001225</name>
</gene>
<name>A0A6M4M8J2_9ALTE</name>